<evidence type="ECO:0000256" key="6">
    <source>
        <dbReference type="ARBA" id="ARBA00023136"/>
    </source>
</evidence>
<dbReference type="GO" id="GO:0015288">
    <property type="term" value="F:porin activity"/>
    <property type="evidence" value="ECO:0007669"/>
    <property type="project" value="TreeGrafter"/>
</dbReference>
<gene>
    <name evidence="9" type="ORF">IX39_07990</name>
</gene>
<keyword evidence="6" id="KW-0472">Membrane</keyword>
<dbReference type="AlphaFoldDB" id="A0A085Z804"/>
<evidence type="ECO:0000256" key="4">
    <source>
        <dbReference type="ARBA" id="ARBA00022452"/>
    </source>
</evidence>
<organism evidence="9 10">
    <name type="scientific">Chryseobacterium formosense</name>
    <dbReference type="NCBI Taxonomy" id="236814"/>
    <lineage>
        <taxon>Bacteria</taxon>
        <taxon>Pseudomonadati</taxon>
        <taxon>Bacteroidota</taxon>
        <taxon>Flavobacteriia</taxon>
        <taxon>Flavobacteriales</taxon>
        <taxon>Weeksellaceae</taxon>
        <taxon>Chryseobacterium group</taxon>
        <taxon>Chryseobacterium</taxon>
    </lineage>
</organism>
<evidence type="ECO:0000256" key="3">
    <source>
        <dbReference type="ARBA" id="ARBA00022448"/>
    </source>
</evidence>
<keyword evidence="4" id="KW-1134">Transmembrane beta strand</keyword>
<comment type="similarity">
    <text evidence="2">Belongs to the outer membrane factor (OMF) (TC 1.B.17) family.</text>
</comment>
<evidence type="ECO:0008006" key="11">
    <source>
        <dbReference type="Google" id="ProtNLM"/>
    </source>
</evidence>
<evidence type="ECO:0000313" key="9">
    <source>
        <dbReference type="EMBL" id="KFF00568.1"/>
    </source>
</evidence>
<feature type="chain" id="PRO_5001800623" description="Transporter" evidence="8">
    <location>
        <begin position="24"/>
        <end position="439"/>
    </location>
</feature>
<dbReference type="GO" id="GO:0015562">
    <property type="term" value="F:efflux transmembrane transporter activity"/>
    <property type="evidence" value="ECO:0007669"/>
    <property type="project" value="InterPro"/>
</dbReference>
<dbReference type="GO" id="GO:0009279">
    <property type="term" value="C:cell outer membrane"/>
    <property type="evidence" value="ECO:0007669"/>
    <property type="project" value="UniProtKB-SubCell"/>
</dbReference>
<dbReference type="Gene3D" id="1.20.1600.10">
    <property type="entry name" value="Outer membrane efflux proteins (OEP)"/>
    <property type="match status" value="1"/>
</dbReference>
<dbReference type="PANTHER" id="PTHR30026">
    <property type="entry name" value="OUTER MEMBRANE PROTEIN TOLC"/>
    <property type="match status" value="1"/>
</dbReference>
<proteinExistence type="inferred from homology"/>
<sequence>MTRFLGKLLLCFSLLSTLQFLNAQNISERSFSVNELFEMVKANHPTLKVYRSDIDIARQNVEIAKNNLLPEITAGLQGFYLGDVTILDKDFSKVTTAKMPHFGNTFSLQASQLIWKGNTVRNGIKIKTLQEELSELSYENNEQSIKLLVLGYYLDLSKLYNQENVYHQNIDLAKKRLDNIKKFYNQGMVTRNDVIRGELQLSNLQLALQVVNNNQQIINKQLTVALGLDENIKIIPENSILDHSKAIGQLQEYKEMAQNHPAIRLTERSVDIYDVSAKITKAEMLPSLAAFAGNNLQRPLTSSSPAMDMFSNSYNAGLSLNFNIDALFKSPKKLQLNKIEKQKAINQANDTSLSIGIAVNSAYIKYNEAVTQNKTLEVNADLTSENYRIMESKYNNQLAILLDLLDASNAKLDAELQLANSEINIVFSYYKLLREAGNL</sequence>
<dbReference type="SUPFAM" id="SSF56954">
    <property type="entry name" value="Outer membrane efflux proteins (OEP)"/>
    <property type="match status" value="1"/>
</dbReference>
<evidence type="ECO:0000256" key="5">
    <source>
        <dbReference type="ARBA" id="ARBA00022692"/>
    </source>
</evidence>
<keyword evidence="10" id="KW-1185">Reference proteome</keyword>
<comment type="subcellular location">
    <subcellularLocation>
        <location evidence="1">Cell outer membrane</location>
    </subcellularLocation>
</comment>
<keyword evidence="7" id="KW-0998">Cell outer membrane</keyword>
<keyword evidence="8" id="KW-0732">Signal</keyword>
<dbReference type="eggNOG" id="COG1538">
    <property type="taxonomic scope" value="Bacteria"/>
</dbReference>
<comment type="caution">
    <text evidence="9">The sequence shown here is derived from an EMBL/GenBank/DDBJ whole genome shotgun (WGS) entry which is preliminary data.</text>
</comment>
<evidence type="ECO:0000313" key="10">
    <source>
        <dbReference type="Proteomes" id="UP000028713"/>
    </source>
</evidence>
<protein>
    <recommendedName>
        <fullName evidence="11">Transporter</fullName>
    </recommendedName>
</protein>
<dbReference type="GO" id="GO:1990281">
    <property type="term" value="C:efflux pump complex"/>
    <property type="evidence" value="ECO:0007669"/>
    <property type="project" value="TreeGrafter"/>
</dbReference>
<evidence type="ECO:0000256" key="1">
    <source>
        <dbReference type="ARBA" id="ARBA00004442"/>
    </source>
</evidence>
<reference evidence="9 10" key="1">
    <citation type="submission" date="2014-07" db="EMBL/GenBank/DDBJ databases">
        <title>Genome of Chryseobacterium formosense LMG 24722.</title>
        <authorList>
            <person name="Pipes S.E."/>
            <person name="Stropko S.J."/>
            <person name="Newman J.D."/>
        </authorList>
    </citation>
    <scope>NUCLEOTIDE SEQUENCE [LARGE SCALE GENOMIC DNA]</scope>
    <source>
        <strain evidence="9 10">LMG 24722</strain>
    </source>
</reference>
<feature type="signal peptide" evidence="8">
    <location>
        <begin position="1"/>
        <end position="23"/>
    </location>
</feature>
<evidence type="ECO:0000256" key="8">
    <source>
        <dbReference type="SAM" id="SignalP"/>
    </source>
</evidence>
<accession>A0A085Z804</accession>
<name>A0A085Z804_9FLAO</name>
<evidence type="ECO:0000256" key="2">
    <source>
        <dbReference type="ARBA" id="ARBA00007613"/>
    </source>
</evidence>
<evidence type="ECO:0000256" key="7">
    <source>
        <dbReference type="ARBA" id="ARBA00023237"/>
    </source>
</evidence>
<dbReference type="Proteomes" id="UP000028713">
    <property type="component" value="Unassembled WGS sequence"/>
</dbReference>
<dbReference type="RefSeq" id="WP_034674940.1">
    <property type="nucleotide sequence ID" value="NZ_FPAP01000001.1"/>
</dbReference>
<dbReference type="PANTHER" id="PTHR30026:SF23">
    <property type="entry name" value="TO APRF-PUTATIVE OUTER MEMBRANE EFFLUX PROTEIN OR SECRETED ALKALINE PHOSPHATASE-RELATED"/>
    <property type="match status" value="1"/>
</dbReference>
<keyword evidence="5" id="KW-0812">Transmembrane</keyword>
<keyword evidence="3" id="KW-0813">Transport</keyword>
<dbReference type="Pfam" id="PF02321">
    <property type="entry name" value="OEP"/>
    <property type="match status" value="2"/>
</dbReference>
<dbReference type="InterPro" id="IPR051906">
    <property type="entry name" value="TolC-like"/>
</dbReference>
<dbReference type="EMBL" id="JPRP01000001">
    <property type="protein sequence ID" value="KFF00568.1"/>
    <property type="molecule type" value="Genomic_DNA"/>
</dbReference>
<dbReference type="InterPro" id="IPR003423">
    <property type="entry name" value="OMP_efflux"/>
</dbReference>
<dbReference type="OrthoDB" id="916581at2"/>
<dbReference type="STRING" id="236814.IX39_07990"/>